<comment type="caution">
    <text evidence="1">The sequence shown here is derived from an EMBL/GenBank/DDBJ whole genome shotgun (WGS) entry which is preliminary data.</text>
</comment>
<gene>
    <name evidence="1" type="ORF">J40TS1_21010</name>
</gene>
<dbReference type="Proteomes" id="UP000683139">
    <property type="component" value="Unassembled WGS sequence"/>
</dbReference>
<evidence type="ECO:0000313" key="2">
    <source>
        <dbReference type="Proteomes" id="UP000683139"/>
    </source>
</evidence>
<evidence type="ECO:0000313" key="1">
    <source>
        <dbReference type="EMBL" id="GIP16459.1"/>
    </source>
</evidence>
<dbReference type="EMBL" id="BOSE01000003">
    <property type="protein sequence ID" value="GIP16459.1"/>
    <property type="molecule type" value="Genomic_DNA"/>
</dbReference>
<dbReference type="AlphaFoldDB" id="A0A919YQN3"/>
<accession>A0A919YQN3</accession>
<reference evidence="1" key="1">
    <citation type="submission" date="2021-03" db="EMBL/GenBank/DDBJ databases">
        <title>Antimicrobial resistance genes in bacteria isolated from Japanese honey, and their potential for conferring macrolide and lincosamide resistance in the American foulbrood pathogen Paenibacillus larvae.</title>
        <authorList>
            <person name="Okamoto M."/>
            <person name="Kumagai M."/>
            <person name="Kanamori H."/>
            <person name="Takamatsu D."/>
        </authorList>
    </citation>
    <scope>NUCLEOTIDE SEQUENCE</scope>
    <source>
        <strain evidence="1">J40TS1</strain>
    </source>
</reference>
<protein>
    <submittedName>
        <fullName evidence="1">Uncharacterized protein</fullName>
    </submittedName>
</protein>
<sequence length="70" mass="8057">MPEIIRLAATRIKMSFVLKLYRLRLSLLIISSMKATSTKVSPYIMAHAKKLKQYNYALHIGIVEDTHLIL</sequence>
<proteinExistence type="predicted"/>
<organism evidence="1 2">
    <name type="scientific">Paenibacillus montaniterrae</name>
    <dbReference type="NCBI Taxonomy" id="429341"/>
    <lineage>
        <taxon>Bacteria</taxon>
        <taxon>Bacillati</taxon>
        <taxon>Bacillota</taxon>
        <taxon>Bacilli</taxon>
        <taxon>Bacillales</taxon>
        <taxon>Paenibacillaceae</taxon>
        <taxon>Paenibacillus</taxon>
    </lineage>
</organism>
<name>A0A919YQN3_9BACL</name>
<keyword evidence="2" id="KW-1185">Reference proteome</keyword>